<dbReference type="EMBL" id="CP097885">
    <property type="protein sequence ID" value="URN40922.1"/>
    <property type="molecule type" value="Genomic_DNA"/>
</dbReference>
<sequence>MKIVRIGRFTFQEGTRSELISSDLILYEGEIALEADTQLMKMGNGKTVYKELPYMNRGPQGPKGDKGEKGDTGTSLTISGTVDSEASLPKNPKDGVGYMVQGDLHIAKDGVFVNVGRIKGPKGDTGPQGEQGPRGPQGIKGEKGDLGPQGFKGDQGERGPQGLKGDRGDVGPIGQTGPQGAKGDPLTFEKLTDEQKKDIANKVVIDDIAAAYVKKDDLTQSLSNKADKSDLNKKVDVVSGKSLSSNDFTNDFKATLEELTMSNPPSSDFNNVSKQGIYNGSFSSNCPNGSGKYTLIVLPTDSSTQHRTNYMFQIAVRDNSDSTPYFRQRRGSSTWGKWYKFSTNDYTDSDKRKLDEIPSNAKYTDTTYPEASTSSSGLMSASDKKKLNNLKEQVILTEAEYNALSTSQKNDASKIYFIKA</sequence>
<dbReference type="Pfam" id="PF01391">
    <property type="entry name" value="Collagen"/>
    <property type="match status" value="1"/>
</dbReference>
<organism evidence="2 3">
    <name type="scientific">Peptoniphilus genitalis</name>
    <dbReference type="NCBI Taxonomy" id="3036303"/>
    <lineage>
        <taxon>Bacteria</taxon>
        <taxon>Bacillati</taxon>
        <taxon>Bacillota</taxon>
        <taxon>Tissierellia</taxon>
        <taxon>Tissierellales</taxon>
        <taxon>Peptoniphilaceae</taxon>
        <taxon>Peptoniphilus</taxon>
    </lineage>
</organism>
<dbReference type="InterPro" id="IPR050149">
    <property type="entry name" value="Collagen_superfamily"/>
</dbReference>
<dbReference type="Proteomes" id="UP001056218">
    <property type="component" value="Chromosome"/>
</dbReference>
<gene>
    <name evidence="2" type="ORF">M9426_06605</name>
</gene>
<keyword evidence="3" id="KW-1185">Reference proteome</keyword>
<evidence type="ECO:0008006" key="4">
    <source>
        <dbReference type="Google" id="ProtNLM"/>
    </source>
</evidence>
<feature type="region of interest" description="Disordered" evidence="1">
    <location>
        <begin position="52"/>
        <end position="94"/>
    </location>
</feature>
<proteinExistence type="predicted"/>
<dbReference type="PANTHER" id="PTHR24023">
    <property type="entry name" value="COLLAGEN ALPHA"/>
    <property type="match status" value="1"/>
</dbReference>
<dbReference type="CDD" id="cd19958">
    <property type="entry name" value="pyocin_knob"/>
    <property type="match status" value="1"/>
</dbReference>
<feature type="compositionally biased region" description="Low complexity" evidence="1">
    <location>
        <begin position="127"/>
        <end position="137"/>
    </location>
</feature>
<protein>
    <recommendedName>
        <fullName evidence="4">Collagen triple helix repeat (20 copies)</fullName>
    </recommendedName>
</protein>
<name>A0ABY4TKA8_9FIRM</name>
<feature type="compositionally biased region" description="Polar residues" evidence="1">
    <location>
        <begin position="75"/>
        <end position="84"/>
    </location>
</feature>
<dbReference type="RefSeq" id="WP_250341733.1">
    <property type="nucleotide sequence ID" value="NZ_CP097885.1"/>
</dbReference>
<dbReference type="InterPro" id="IPR008160">
    <property type="entry name" value="Collagen"/>
</dbReference>
<dbReference type="PANTHER" id="PTHR24023:SF1082">
    <property type="entry name" value="COLLAGEN TRIPLE HELIX REPEAT"/>
    <property type="match status" value="1"/>
</dbReference>
<dbReference type="SUPFAM" id="SSF69349">
    <property type="entry name" value="Phage fibre proteins"/>
    <property type="match status" value="1"/>
</dbReference>
<evidence type="ECO:0000313" key="2">
    <source>
        <dbReference type="EMBL" id="URN40922.1"/>
    </source>
</evidence>
<evidence type="ECO:0000256" key="1">
    <source>
        <dbReference type="SAM" id="MobiDB-lite"/>
    </source>
</evidence>
<reference evidence="2 3" key="1">
    <citation type="submission" date="2022-05" db="EMBL/GenBank/DDBJ databases">
        <title>Identification of Peptoniphilus vaginalis-like Bacteria, Peptoniphilus septimus sp. nov. from Blood Cultures in a Cervical Cancer Patient receiving Chemotherapy: Case and Implications.</title>
        <authorList>
            <person name="Zhan X.-Y."/>
        </authorList>
    </citation>
    <scope>NUCLEOTIDE SEQUENCE [LARGE SCALE GENOMIC DNA]</scope>
    <source>
        <strain evidence="2 3">SAHP1</strain>
    </source>
</reference>
<evidence type="ECO:0000313" key="3">
    <source>
        <dbReference type="Proteomes" id="UP001056218"/>
    </source>
</evidence>
<feature type="region of interest" description="Disordered" evidence="1">
    <location>
        <begin position="117"/>
        <end position="186"/>
    </location>
</feature>
<accession>A0ABY4TKA8</accession>
<dbReference type="Gene3D" id="1.20.5.320">
    <property type="entry name" value="6-Phosphogluconate Dehydrogenase, domain 3"/>
    <property type="match status" value="1"/>
</dbReference>